<feature type="region of interest" description="Disordered" evidence="1">
    <location>
        <begin position="1"/>
        <end position="34"/>
    </location>
</feature>
<dbReference type="Proteomes" id="UP001341840">
    <property type="component" value="Unassembled WGS sequence"/>
</dbReference>
<proteinExistence type="predicted"/>
<dbReference type="EMBL" id="JASCZI010213380">
    <property type="protein sequence ID" value="MED6201217.1"/>
    <property type="molecule type" value="Genomic_DNA"/>
</dbReference>
<evidence type="ECO:0000256" key="1">
    <source>
        <dbReference type="SAM" id="MobiDB-lite"/>
    </source>
</evidence>
<reference evidence="2 3" key="1">
    <citation type="journal article" date="2023" name="Plants (Basel)">
        <title>Bridging the Gap: Combining Genomics and Transcriptomics Approaches to Understand Stylosanthes scabra, an Orphan Legume from the Brazilian Caatinga.</title>
        <authorList>
            <person name="Ferreira-Neto J.R.C."/>
            <person name="da Silva M.D."/>
            <person name="Binneck E."/>
            <person name="de Melo N.F."/>
            <person name="da Silva R.H."/>
            <person name="de Melo A.L.T.M."/>
            <person name="Pandolfi V."/>
            <person name="Bustamante F.O."/>
            <person name="Brasileiro-Vidal A.C."/>
            <person name="Benko-Iseppon A.M."/>
        </authorList>
    </citation>
    <scope>NUCLEOTIDE SEQUENCE [LARGE SCALE GENOMIC DNA]</scope>
    <source>
        <tissue evidence="2">Leaves</tissue>
    </source>
</reference>
<evidence type="ECO:0000313" key="3">
    <source>
        <dbReference type="Proteomes" id="UP001341840"/>
    </source>
</evidence>
<gene>
    <name evidence="2" type="ORF">PIB30_092720</name>
</gene>
<accession>A0ABU6XU28</accession>
<sequence length="224" mass="24954">MASKGKVLQGNHPQGLVAHLPTAKPHKKLRGSKPQLMRKGDKFLVKGRVLHIPRLQGKSEHRVVSERYENNDLDLDEVMRVIGKDGAVWPDIPGKISKNILNKEAWMWMNLAALMKGMTISLPAVMATAMNDDPTKSKRQLLPFPMFITKWAEEAGIPTYQGDEIFNVPKALQFFPYGLWKDGREVDEDPIPPPMTAPAPPPATRTDIPAPPTHNSPQSSMKEA</sequence>
<feature type="compositionally biased region" description="Pro residues" evidence="1">
    <location>
        <begin position="191"/>
        <end position="214"/>
    </location>
</feature>
<feature type="region of interest" description="Disordered" evidence="1">
    <location>
        <begin position="185"/>
        <end position="224"/>
    </location>
</feature>
<comment type="caution">
    <text evidence="2">The sequence shown here is derived from an EMBL/GenBank/DDBJ whole genome shotgun (WGS) entry which is preliminary data.</text>
</comment>
<evidence type="ECO:0000313" key="2">
    <source>
        <dbReference type="EMBL" id="MED6201217.1"/>
    </source>
</evidence>
<protein>
    <submittedName>
        <fullName evidence="2">Uncharacterized protein</fullName>
    </submittedName>
</protein>
<feature type="compositionally biased region" description="Polar residues" evidence="1">
    <location>
        <begin position="215"/>
        <end position="224"/>
    </location>
</feature>
<keyword evidence="3" id="KW-1185">Reference proteome</keyword>
<organism evidence="2 3">
    <name type="scientific">Stylosanthes scabra</name>
    <dbReference type="NCBI Taxonomy" id="79078"/>
    <lineage>
        <taxon>Eukaryota</taxon>
        <taxon>Viridiplantae</taxon>
        <taxon>Streptophyta</taxon>
        <taxon>Embryophyta</taxon>
        <taxon>Tracheophyta</taxon>
        <taxon>Spermatophyta</taxon>
        <taxon>Magnoliopsida</taxon>
        <taxon>eudicotyledons</taxon>
        <taxon>Gunneridae</taxon>
        <taxon>Pentapetalae</taxon>
        <taxon>rosids</taxon>
        <taxon>fabids</taxon>
        <taxon>Fabales</taxon>
        <taxon>Fabaceae</taxon>
        <taxon>Papilionoideae</taxon>
        <taxon>50 kb inversion clade</taxon>
        <taxon>dalbergioids sensu lato</taxon>
        <taxon>Dalbergieae</taxon>
        <taxon>Pterocarpus clade</taxon>
        <taxon>Stylosanthes</taxon>
    </lineage>
</organism>
<name>A0ABU6XU28_9FABA</name>